<dbReference type="AlphaFoldDB" id="A0A2T9YJA9"/>
<protein>
    <submittedName>
        <fullName evidence="2">Uncharacterized protein</fullName>
    </submittedName>
</protein>
<keyword evidence="3" id="KW-1185">Reference proteome</keyword>
<comment type="caution">
    <text evidence="2">The sequence shown here is derived from an EMBL/GenBank/DDBJ whole genome shotgun (WGS) entry which is preliminary data.</text>
</comment>
<gene>
    <name evidence="2" type="ORF">BB560_006060</name>
</gene>
<dbReference type="STRING" id="133381.A0A2T9YJA9"/>
<evidence type="ECO:0000256" key="1">
    <source>
        <dbReference type="SAM" id="SignalP"/>
    </source>
</evidence>
<organism evidence="2 3">
    <name type="scientific">Smittium megazygosporum</name>
    <dbReference type="NCBI Taxonomy" id="133381"/>
    <lineage>
        <taxon>Eukaryota</taxon>
        <taxon>Fungi</taxon>
        <taxon>Fungi incertae sedis</taxon>
        <taxon>Zoopagomycota</taxon>
        <taxon>Kickxellomycotina</taxon>
        <taxon>Harpellomycetes</taxon>
        <taxon>Harpellales</taxon>
        <taxon>Legeriomycetaceae</taxon>
        <taxon>Smittium</taxon>
    </lineage>
</organism>
<keyword evidence="1" id="KW-0732">Signal</keyword>
<dbReference type="EMBL" id="MBFS01002795">
    <property type="protein sequence ID" value="PVU92421.1"/>
    <property type="molecule type" value="Genomic_DNA"/>
</dbReference>
<sequence>MKITITTLILFLSPVFSQYGMLVGKKTQKAALNKLMDTVGVARFNCVPGYLGLDCAIPSSESASKLSCYLKGKPGRSKGGLFINNDYENTVTSAAYTTPVAAVAPTDAPDVPGSPGGPLDARAACPLIVDIQKCMNKCVDDVLN</sequence>
<evidence type="ECO:0000313" key="2">
    <source>
        <dbReference type="EMBL" id="PVU92421.1"/>
    </source>
</evidence>
<accession>A0A2T9YJA9</accession>
<dbReference type="Proteomes" id="UP000245609">
    <property type="component" value="Unassembled WGS sequence"/>
</dbReference>
<feature type="signal peptide" evidence="1">
    <location>
        <begin position="1"/>
        <end position="17"/>
    </location>
</feature>
<name>A0A2T9YJA9_9FUNG</name>
<evidence type="ECO:0000313" key="3">
    <source>
        <dbReference type="Proteomes" id="UP000245609"/>
    </source>
</evidence>
<proteinExistence type="predicted"/>
<reference evidence="2 3" key="1">
    <citation type="journal article" date="2018" name="MBio">
        <title>Comparative Genomics Reveals the Core Gene Toolbox for the Fungus-Insect Symbiosis.</title>
        <authorList>
            <person name="Wang Y."/>
            <person name="Stata M."/>
            <person name="Wang W."/>
            <person name="Stajich J.E."/>
            <person name="White M.M."/>
            <person name="Moncalvo J.M."/>
        </authorList>
    </citation>
    <scope>NUCLEOTIDE SEQUENCE [LARGE SCALE GENOMIC DNA]</scope>
    <source>
        <strain evidence="2 3">SC-DP-2</strain>
    </source>
</reference>
<feature type="chain" id="PRO_5015755338" evidence="1">
    <location>
        <begin position="18"/>
        <end position="144"/>
    </location>
</feature>